<dbReference type="PANTHER" id="PTHR47338">
    <property type="entry name" value="ZN(II)2CYS6 TRANSCRIPTION FACTOR (EUROFUNG)-RELATED"/>
    <property type="match status" value="1"/>
</dbReference>
<sequence length="760" mass="83934">MADESFGTVAILKRGSACQETEAEMVRALLALASTNLTEYLPWYSLIVSSTGEKPSCGMCIKNSQECVYDDPPRSKNRIRKLEDKIARLEAMLSQANSSPVALSSCDSTQRRKSSGGFPYPTPSYAGPSGVSEVSHPARQVKCEKQKAFSQAFNELWGMSSVSGYGSAEAIKDRSQSLDRDTSNSPPMPTETDYVAMDVLNQLIGEAGQVGSVTDPWNIDPTAYQQIPISIHQANTVFPTPQESISSLSPSVPPTDCATTLRAYVIEREDLPEPIKYSLLKTFFTGKNIFGIHLNLDRFWSSLREESSENQPHPAFLFAIYHCVSQLSSDIAVRAMDDLFYEMAKKLLDQGIDSWDSRTIDLIRASTALSYACYAKAKFLPAWVLGGLGMRLCSLAHLQRITFPLSSTSVKYPKVSTRNPKRKYCKHRNKQVRPPKDAIELGDYIHVFWNAWAIDKSGATATGFAPAMHWSEIETPFPLPLEKYADIDSINSQPRTAVYDLFDDSKPIVAGDLSASCHYIALLFLNEASRLQDEFIQPSTRNTYLAHHLSSPAESFHCPVSTASSSNGSPDQDLSPGPTGPVPVEIIQLHSALSRFVRSLPADRVNPARKVLGGAPCWKSDPTLQQEGDNPSEAASQIWGVDPDTVLMHTEIHTAFALLYQERSDFEPSAWAQAVSSARSVVKILHIIAEVDFSRFSLNLVVCWRHTAFVLLEEVKRHRSCGNEEEALQIAIEVELIVLALKRIGELFALGNSSAEVIQE</sequence>
<organism evidence="7">
    <name type="scientific">Phaffia rhodozyma</name>
    <name type="common">Yeast</name>
    <name type="synonym">Xanthophyllomyces dendrorhous</name>
    <dbReference type="NCBI Taxonomy" id="264483"/>
    <lineage>
        <taxon>Eukaryota</taxon>
        <taxon>Fungi</taxon>
        <taxon>Dikarya</taxon>
        <taxon>Basidiomycota</taxon>
        <taxon>Agaricomycotina</taxon>
        <taxon>Tremellomycetes</taxon>
        <taxon>Cystofilobasidiales</taxon>
        <taxon>Mrakiaceae</taxon>
        <taxon>Phaffia</taxon>
    </lineage>
</organism>
<dbReference type="EMBL" id="LN483332">
    <property type="protein sequence ID" value="CED85352.1"/>
    <property type="molecule type" value="Genomic_DNA"/>
</dbReference>
<feature type="compositionally biased region" description="Polar residues" evidence="6">
    <location>
        <begin position="561"/>
        <end position="572"/>
    </location>
</feature>
<feature type="region of interest" description="Disordered" evidence="6">
    <location>
        <begin position="172"/>
        <end position="191"/>
    </location>
</feature>
<feature type="compositionally biased region" description="Basic and acidic residues" evidence="6">
    <location>
        <begin position="172"/>
        <end position="182"/>
    </location>
</feature>
<evidence type="ECO:0000256" key="6">
    <source>
        <dbReference type="SAM" id="MobiDB-lite"/>
    </source>
</evidence>
<evidence type="ECO:0000256" key="1">
    <source>
        <dbReference type="ARBA" id="ARBA00004123"/>
    </source>
</evidence>
<evidence type="ECO:0000256" key="5">
    <source>
        <dbReference type="ARBA" id="ARBA00023242"/>
    </source>
</evidence>
<evidence type="ECO:0000256" key="3">
    <source>
        <dbReference type="ARBA" id="ARBA00023015"/>
    </source>
</evidence>
<evidence type="ECO:0000313" key="7">
    <source>
        <dbReference type="EMBL" id="CED85352.1"/>
    </source>
</evidence>
<feature type="region of interest" description="Disordered" evidence="6">
    <location>
        <begin position="557"/>
        <end position="581"/>
    </location>
</feature>
<accession>A0A0F7ST50</accession>
<keyword evidence="2" id="KW-0479">Metal-binding</keyword>
<dbReference type="InterPro" id="IPR001138">
    <property type="entry name" value="Zn2Cys6_DnaBD"/>
</dbReference>
<dbReference type="CDD" id="cd12148">
    <property type="entry name" value="fungal_TF_MHR"/>
    <property type="match status" value="1"/>
</dbReference>
<protein>
    <submittedName>
        <fullName evidence="7">Zn(2)-C6 fungal-type DNA-binding domain</fullName>
    </submittedName>
</protein>
<keyword evidence="4" id="KW-0804">Transcription</keyword>
<comment type="subcellular location">
    <subcellularLocation>
        <location evidence="1">Nucleus</location>
    </subcellularLocation>
</comment>
<dbReference type="InterPro" id="IPR050815">
    <property type="entry name" value="TF_fung"/>
</dbReference>
<dbReference type="CDD" id="cd00067">
    <property type="entry name" value="GAL4"/>
    <property type="match status" value="1"/>
</dbReference>
<evidence type="ECO:0000256" key="2">
    <source>
        <dbReference type="ARBA" id="ARBA00022723"/>
    </source>
</evidence>
<dbReference type="GO" id="GO:0000981">
    <property type="term" value="F:DNA-binding transcription factor activity, RNA polymerase II-specific"/>
    <property type="evidence" value="ECO:0007669"/>
    <property type="project" value="InterPro"/>
</dbReference>
<keyword evidence="5" id="KW-0539">Nucleus</keyword>
<dbReference type="InterPro" id="IPR036864">
    <property type="entry name" value="Zn2-C6_fun-type_DNA-bd_sf"/>
</dbReference>
<dbReference type="GO" id="GO:0008270">
    <property type="term" value="F:zinc ion binding"/>
    <property type="evidence" value="ECO:0007669"/>
    <property type="project" value="InterPro"/>
</dbReference>
<feature type="region of interest" description="Disordered" evidence="6">
    <location>
        <begin position="100"/>
        <end position="133"/>
    </location>
</feature>
<dbReference type="PANTHER" id="PTHR47338:SF29">
    <property type="entry name" value="ZN(2)-C6 FUNGAL-TYPE DOMAIN-CONTAINING PROTEIN"/>
    <property type="match status" value="1"/>
</dbReference>
<dbReference type="GO" id="GO:0003677">
    <property type="term" value="F:DNA binding"/>
    <property type="evidence" value="ECO:0007669"/>
    <property type="project" value="UniProtKB-KW"/>
</dbReference>
<dbReference type="GO" id="GO:0005634">
    <property type="term" value="C:nucleus"/>
    <property type="evidence" value="ECO:0007669"/>
    <property type="project" value="UniProtKB-SubCell"/>
</dbReference>
<dbReference type="AlphaFoldDB" id="A0A0F7ST50"/>
<keyword evidence="3" id="KW-0805">Transcription regulation</keyword>
<keyword evidence="7" id="KW-0238">DNA-binding</keyword>
<proteinExistence type="predicted"/>
<dbReference type="Gene3D" id="4.10.240.10">
    <property type="entry name" value="Zn(2)-C6 fungal-type DNA-binding domain"/>
    <property type="match status" value="1"/>
</dbReference>
<evidence type="ECO:0000256" key="4">
    <source>
        <dbReference type="ARBA" id="ARBA00023163"/>
    </source>
</evidence>
<name>A0A0F7ST50_PHARH</name>
<reference evidence="7" key="1">
    <citation type="submission" date="2014-08" db="EMBL/GenBank/DDBJ databases">
        <authorList>
            <person name="Sharma Rahul"/>
            <person name="Thines Marco"/>
        </authorList>
    </citation>
    <scope>NUCLEOTIDE SEQUENCE</scope>
</reference>